<feature type="zinc finger region" description="C3H1-type" evidence="5">
    <location>
        <begin position="6"/>
        <end position="33"/>
    </location>
</feature>
<dbReference type="SUPFAM" id="SSF90229">
    <property type="entry name" value="CCCH zinc finger"/>
    <property type="match status" value="2"/>
</dbReference>
<dbReference type="Gene3D" id="4.10.1000.10">
    <property type="entry name" value="Zinc finger, CCCH-type"/>
    <property type="match status" value="2"/>
</dbReference>
<dbReference type="PROSITE" id="PS50103">
    <property type="entry name" value="ZF_C3H1"/>
    <property type="match status" value="2"/>
</dbReference>
<dbReference type="EMBL" id="CAXAMN010003014">
    <property type="protein sequence ID" value="CAK9002482.1"/>
    <property type="molecule type" value="Genomic_DNA"/>
</dbReference>
<organism evidence="9 10">
    <name type="scientific">Durusdinium trenchii</name>
    <dbReference type="NCBI Taxonomy" id="1381693"/>
    <lineage>
        <taxon>Eukaryota</taxon>
        <taxon>Sar</taxon>
        <taxon>Alveolata</taxon>
        <taxon>Dinophyceae</taxon>
        <taxon>Suessiales</taxon>
        <taxon>Symbiodiniaceae</taxon>
        <taxon>Durusdinium</taxon>
    </lineage>
</organism>
<comment type="caution">
    <text evidence="9">The sequence shown here is derived from an EMBL/GenBank/DDBJ whole genome shotgun (WGS) entry which is preliminary data.</text>
</comment>
<dbReference type="InterPro" id="IPR045877">
    <property type="entry name" value="ZFP36-like"/>
</dbReference>
<evidence type="ECO:0000256" key="2">
    <source>
        <dbReference type="ARBA" id="ARBA00022737"/>
    </source>
</evidence>
<feature type="compositionally biased region" description="Polar residues" evidence="6">
    <location>
        <begin position="102"/>
        <end position="112"/>
    </location>
</feature>
<feature type="zinc finger region" description="C3H1-type" evidence="5">
    <location>
        <begin position="41"/>
        <end position="68"/>
    </location>
</feature>
<dbReference type="EMBL" id="CAXAMN010002925">
    <property type="protein sequence ID" value="CAK9002102.1"/>
    <property type="molecule type" value="Genomic_DNA"/>
</dbReference>
<protein>
    <recommendedName>
        <fullName evidence="7">C3H1-type domain-containing protein</fullName>
    </recommendedName>
</protein>
<evidence type="ECO:0000256" key="1">
    <source>
        <dbReference type="ARBA" id="ARBA00022723"/>
    </source>
</evidence>
<evidence type="ECO:0000256" key="4">
    <source>
        <dbReference type="ARBA" id="ARBA00022833"/>
    </source>
</evidence>
<dbReference type="InterPro" id="IPR036855">
    <property type="entry name" value="Znf_CCCH_sf"/>
</dbReference>
<keyword evidence="10" id="KW-1185">Reference proteome</keyword>
<dbReference type="Pfam" id="PF00642">
    <property type="entry name" value="zf-CCCH"/>
    <property type="match status" value="1"/>
</dbReference>
<dbReference type="PANTHER" id="PTHR12547:SF18">
    <property type="entry name" value="PROTEIN TIS11"/>
    <property type="match status" value="1"/>
</dbReference>
<gene>
    <name evidence="8" type="ORF">CCMP2556_LOCUS6715</name>
    <name evidence="9" type="ORF">CCMP2556_LOCUS6872</name>
</gene>
<evidence type="ECO:0000256" key="5">
    <source>
        <dbReference type="PROSITE-ProRule" id="PRU00723"/>
    </source>
</evidence>
<evidence type="ECO:0000313" key="8">
    <source>
        <dbReference type="EMBL" id="CAK9002102.1"/>
    </source>
</evidence>
<feature type="domain" description="C3H1-type" evidence="7">
    <location>
        <begin position="41"/>
        <end position="68"/>
    </location>
</feature>
<accession>A0ABP0IKB8</accession>
<evidence type="ECO:0000313" key="9">
    <source>
        <dbReference type="EMBL" id="CAK9002482.1"/>
    </source>
</evidence>
<dbReference type="SMART" id="SM00356">
    <property type="entry name" value="ZnF_C3H1"/>
    <property type="match status" value="2"/>
</dbReference>
<sequence>MSENIFTHTVLCKFFERGKCNRGSACSFAHGVEHLKQKPDLTRTKLCILYHHGQCPAGEDCHFAHAQGDLQKCRPKRVVKPGLVRHSHPHESLLEDEDTPRCAQSSSSNVPTLQLPEELCSESPTENCPDLEDEQLTASVKNTFLHFERATGKLPRSNSWPAVWETE</sequence>
<proteinExistence type="predicted"/>
<dbReference type="Proteomes" id="UP001642484">
    <property type="component" value="Unassembled WGS sequence"/>
</dbReference>
<dbReference type="PANTHER" id="PTHR12547">
    <property type="entry name" value="CCCH ZINC FINGER/TIS11-RELATED"/>
    <property type="match status" value="1"/>
</dbReference>
<feature type="region of interest" description="Disordered" evidence="6">
    <location>
        <begin position="88"/>
        <end position="113"/>
    </location>
</feature>
<keyword evidence="1 5" id="KW-0479">Metal-binding</keyword>
<keyword evidence="4 5" id="KW-0862">Zinc</keyword>
<name>A0ABP0IKB8_9DINO</name>
<keyword evidence="2" id="KW-0677">Repeat</keyword>
<evidence type="ECO:0000259" key="7">
    <source>
        <dbReference type="PROSITE" id="PS50103"/>
    </source>
</evidence>
<evidence type="ECO:0000256" key="3">
    <source>
        <dbReference type="ARBA" id="ARBA00022771"/>
    </source>
</evidence>
<feature type="domain" description="C3H1-type" evidence="7">
    <location>
        <begin position="6"/>
        <end position="33"/>
    </location>
</feature>
<reference evidence="9 10" key="1">
    <citation type="submission" date="2024-02" db="EMBL/GenBank/DDBJ databases">
        <authorList>
            <person name="Chen Y."/>
            <person name="Shah S."/>
            <person name="Dougan E. K."/>
            <person name="Thang M."/>
            <person name="Chan C."/>
        </authorList>
    </citation>
    <scope>NUCLEOTIDE SEQUENCE [LARGE SCALE GENOMIC DNA]</scope>
</reference>
<dbReference type="InterPro" id="IPR000571">
    <property type="entry name" value="Znf_CCCH"/>
</dbReference>
<keyword evidence="3 5" id="KW-0863">Zinc-finger</keyword>
<evidence type="ECO:0000313" key="10">
    <source>
        <dbReference type="Proteomes" id="UP001642484"/>
    </source>
</evidence>
<evidence type="ECO:0000256" key="6">
    <source>
        <dbReference type="SAM" id="MobiDB-lite"/>
    </source>
</evidence>